<comment type="caution">
    <text evidence="4">The sequence shown here is derived from an EMBL/GenBank/DDBJ whole genome shotgun (WGS) entry which is preliminary data.</text>
</comment>
<dbReference type="PANTHER" id="PTHR13789">
    <property type="entry name" value="MONOOXYGENASE"/>
    <property type="match status" value="1"/>
</dbReference>
<keyword evidence="5" id="KW-1185">Reference proteome</keyword>
<keyword evidence="1" id="KW-0560">Oxidoreductase</keyword>
<keyword evidence="2" id="KW-0503">Monooxygenase</keyword>
<dbReference type="InterPro" id="IPR036188">
    <property type="entry name" value="FAD/NAD-bd_sf"/>
</dbReference>
<dbReference type="InterPro" id="IPR002938">
    <property type="entry name" value="FAD-bd"/>
</dbReference>
<dbReference type="PANTHER" id="PTHR13789:SF309">
    <property type="entry name" value="PUTATIVE (AFU_ORTHOLOGUE AFUA_6G14510)-RELATED"/>
    <property type="match status" value="1"/>
</dbReference>
<dbReference type="SUPFAM" id="SSF51905">
    <property type="entry name" value="FAD/NAD(P)-binding domain"/>
    <property type="match status" value="1"/>
</dbReference>
<dbReference type="GO" id="GO:0004497">
    <property type="term" value="F:monooxygenase activity"/>
    <property type="evidence" value="ECO:0007669"/>
    <property type="project" value="UniProtKB-KW"/>
</dbReference>
<evidence type="ECO:0000256" key="2">
    <source>
        <dbReference type="ARBA" id="ARBA00023033"/>
    </source>
</evidence>
<reference evidence="4" key="1">
    <citation type="submission" date="2023-06" db="EMBL/GenBank/DDBJ databases">
        <title>Survivors Of The Sea: Transcriptome response of Skeletonema marinoi to long-term dormancy.</title>
        <authorList>
            <person name="Pinder M.I.M."/>
            <person name="Kourtchenko O."/>
            <person name="Robertson E.K."/>
            <person name="Larsson T."/>
            <person name="Maumus F."/>
            <person name="Osuna-Cruz C.M."/>
            <person name="Vancaester E."/>
            <person name="Stenow R."/>
            <person name="Vandepoele K."/>
            <person name="Ploug H."/>
            <person name="Bruchert V."/>
            <person name="Godhe A."/>
            <person name="Topel M."/>
        </authorList>
    </citation>
    <scope>NUCLEOTIDE SEQUENCE</scope>
    <source>
        <strain evidence="4">R05AC</strain>
    </source>
</reference>
<sequence length="647" mass="71073">MLRVSLVLRNSNFKKHTAEVTAKAVSRADLDTPAAKPTATAAPEETMMPWNGWFGSFLKDKLGDEKYEKVRELILYRPNDYTGFEQLPRPNTKLPISEKDPTLMHKFRHPSPGSQPPVEMRETDASFGNAGDDPYDVTYYKRDTGRRYTSDPTSLHRDLEKIKLELLPEDDPRVKEALEEFEKGPGSSPGNKGVFATGKSDFDPSGLRATMSTNWEATEASLDANMPDHLPTPTWMAEQDEIVAWYEERDLPVSIGGTGYVGLNIGVDSVVIERASEPDEWSSKSYTLVLGQNGKASLAEAGCLEAATEAGIERRFVYFYDASSGDVKAMPKQVSGLGFTRPLLVQVLENVALECPRVTVKRGAGVSHVTKKDKFSLEVALEDGSVVSASHVIGADGKWSNVRESFPELSTQFTMQTCPCFGVHMNLSTVPVSFKSDGTYVIKPSSPDCKFYIIASPRPETDQGLSISMVCYDQILEKYPWLAPPADMKIGDYGKGGWEDEYSALPGTVTAEESLSDNLMKLFEDELPAFYNAIKDDDIFQTARINRRVTWLKMNAEGTSYSTQDGMVALIGDAAHAMTAAMGEGCNTAMGSAVKLADRVKAIMEQNGEEECSLNTMSDAFIQYGCSRPTEVKPVQEGSAARNMGPK</sequence>
<name>A0AAD9D8G4_9STRA</name>
<dbReference type="Proteomes" id="UP001224775">
    <property type="component" value="Unassembled WGS sequence"/>
</dbReference>
<dbReference type="EMBL" id="JATAAI010000028">
    <property type="protein sequence ID" value="KAK1736694.1"/>
    <property type="molecule type" value="Genomic_DNA"/>
</dbReference>
<dbReference type="Gene3D" id="3.50.50.60">
    <property type="entry name" value="FAD/NAD(P)-binding domain"/>
    <property type="match status" value="2"/>
</dbReference>
<proteinExistence type="predicted"/>
<evidence type="ECO:0000313" key="4">
    <source>
        <dbReference type="EMBL" id="KAK1736694.1"/>
    </source>
</evidence>
<dbReference type="AlphaFoldDB" id="A0AAD9D8G4"/>
<dbReference type="InterPro" id="IPR050493">
    <property type="entry name" value="FAD-dep_Monooxygenase_BioMet"/>
</dbReference>
<feature type="domain" description="FAD-binding" evidence="3">
    <location>
        <begin position="265"/>
        <end position="609"/>
    </location>
</feature>
<accession>A0AAD9D8G4</accession>
<dbReference type="Pfam" id="PF01494">
    <property type="entry name" value="FAD_binding_3"/>
    <property type="match status" value="1"/>
</dbReference>
<protein>
    <submittedName>
        <fullName evidence="4">FAD-dependent oxidoreductase</fullName>
    </submittedName>
</protein>
<evidence type="ECO:0000259" key="3">
    <source>
        <dbReference type="Pfam" id="PF01494"/>
    </source>
</evidence>
<dbReference type="GO" id="GO:0071949">
    <property type="term" value="F:FAD binding"/>
    <property type="evidence" value="ECO:0007669"/>
    <property type="project" value="InterPro"/>
</dbReference>
<gene>
    <name evidence="4" type="ORF">QTG54_012716</name>
</gene>
<evidence type="ECO:0000256" key="1">
    <source>
        <dbReference type="ARBA" id="ARBA00023002"/>
    </source>
</evidence>
<evidence type="ECO:0000313" key="5">
    <source>
        <dbReference type="Proteomes" id="UP001224775"/>
    </source>
</evidence>
<organism evidence="4 5">
    <name type="scientific">Skeletonema marinoi</name>
    <dbReference type="NCBI Taxonomy" id="267567"/>
    <lineage>
        <taxon>Eukaryota</taxon>
        <taxon>Sar</taxon>
        <taxon>Stramenopiles</taxon>
        <taxon>Ochrophyta</taxon>
        <taxon>Bacillariophyta</taxon>
        <taxon>Coscinodiscophyceae</taxon>
        <taxon>Thalassiosirophycidae</taxon>
        <taxon>Thalassiosirales</taxon>
        <taxon>Skeletonemataceae</taxon>
        <taxon>Skeletonema</taxon>
        <taxon>Skeletonema marinoi-dohrnii complex</taxon>
    </lineage>
</organism>